<keyword evidence="3" id="KW-0255">Endonuclease</keyword>
<dbReference type="GO" id="GO:0004519">
    <property type="term" value="F:endonuclease activity"/>
    <property type="evidence" value="ECO:0007669"/>
    <property type="project" value="UniProtKB-KW"/>
</dbReference>
<dbReference type="STRING" id="1538553.JT25_023240"/>
<evidence type="ECO:0000256" key="1">
    <source>
        <dbReference type="SAM" id="Coils"/>
    </source>
</evidence>
<dbReference type="Proteomes" id="UP000030512">
    <property type="component" value="Chromosome"/>
</dbReference>
<feature type="coiled-coil region" evidence="1">
    <location>
        <begin position="219"/>
        <end position="246"/>
    </location>
</feature>
<dbReference type="Pfam" id="PF09588">
    <property type="entry name" value="YqaJ"/>
    <property type="match status" value="1"/>
</dbReference>
<organism evidence="3 4">
    <name type="scientific">Methylomonas denitrificans</name>
    <dbReference type="NCBI Taxonomy" id="1538553"/>
    <lineage>
        <taxon>Bacteria</taxon>
        <taxon>Pseudomonadati</taxon>
        <taxon>Pseudomonadota</taxon>
        <taxon>Gammaproteobacteria</taxon>
        <taxon>Methylococcales</taxon>
        <taxon>Methylococcaceae</taxon>
        <taxon>Methylomonas</taxon>
    </lineage>
</organism>
<keyword evidence="4" id="KW-1185">Reference proteome</keyword>
<dbReference type="AlphaFoldDB" id="A0A140E7J1"/>
<dbReference type="KEGG" id="mdn:JT25_023240"/>
<dbReference type="InterPro" id="IPR017482">
    <property type="entry name" value="Lambda-type_endonuclease"/>
</dbReference>
<keyword evidence="1" id="KW-0175">Coiled coil</keyword>
<dbReference type="InterPro" id="IPR011335">
    <property type="entry name" value="Restrct_endonuc-II-like"/>
</dbReference>
<feature type="domain" description="YqaJ viral recombinase" evidence="2">
    <location>
        <begin position="12"/>
        <end position="149"/>
    </location>
</feature>
<protein>
    <submittedName>
        <fullName evidence="3">Endonuclease</fullName>
    </submittedName>
</protein>
<evidence type="ECO:0000313" key="4">
    <source>
        <dbReference type="Proteomes" id="UP000030512"/>
    </source>
</evidence>
<accession>A0A140E7J1</accession>
<evidence type="ECO:0000313" key="3">
    <source>
        <dbReference type="EMBL" id="AMK79365.1"/>
    </source>
</evidence>
<dbReference type="InterPro" id="IPR011604">
    <property type="entry name" value="PDDEXK-like_dom_sf"/>
</dbReference>
<keyword evidence="3" id="KW-0378">Hydrolase</keyword>
<proteinExistence type="predicted"/>
<name>A0A140E7J1_9GAMM</name>
<dbReference type="PANTHER" id="PTHR46609:SF6">
    <property type="entry name" value="EXONUCLEASE, PHAGE-TYPE_RECB, C-TERMINAL DOMAIN-CONTAINING PROTEIN-RELATED"/>
    <property type="match status" value="1"/>
</dbReference>
<dbReference type="PANTHER" id="PTHR46609">
    <property type="entry name" value="EXONUCLEASE, PHAGE-TYPE/RECB, C-TERMINAL DOMAIN-CONTAINING PROTEIN"/>
    <property type="match status" value="1"/>
</dbReference>
<gene>
    <name evidence="3" type="ORF">JT25_023240</name>
</gene>
<dbReference type="InterPro" id="IPR051703">
    <property type="entry name" value="NF-kappa-B_Signaling_Reg"/>
</dbReference>
<keyword evidence="3" id="KW-0540">Nuclease</keyword>
<dbReference type="InterPro" id="IPR019080">
    <property type="entry name" value="YqaJ_viral_recombinase"/>
</dbReference>
<dbReference type="Gene3D" id="3.90.320.10">
    <property type="match status" value="1"/>
</dbReference>
<reference evidence="3 4" key="1">
    <citation type="journal article" date="2015" name="Environ. Microbiol.">
        <title>Methane oxidation coupled to nitrate reduction under hypoxia by the Gammaproteobacterium Methylomonas denitrificans, sp. nov. type strain FJG1.</title>
        <authorList>
            <person name="Kits K.D."/>
            <person name="Klotz M.G."/>
            <person name="Stein L.Y."/>
        </authorList>
    </citation>
    <scope>NUCLEOTIDE SEQUENCE [LARGE SCALE GENOMIC DNA]</scope>
    <source>
        <strain evidence="3 4">FJG1</strain>
    </source>
</reference>
<dbReference type="EMBL" id="CP014476">
    <property type="protein sequence ID" value="AMK79365.1"/>
    <property type="molecule type" value="Genomic_DNA"/>
</dbReference>
<evidence type="ECO:0000259" key="2">
    <source>
        <dbReference type="Pfam" id="PF09588"/>
    </source>
</evidence>
<dbReference type="RefSeq" id="WP_036275375.1">
    <property type="nucleotide sequence ID" value="NZ_CP014476.1"/>
</dbReference>
<dbReference type="SUPFAM" id="SSF52980">
    <property type="entry name" value="Restriction endonuclease-like"/>
    <property type="match status" value="1"/>
</dbReference>
<dbReference type="OrthoDB" id="9135654at2"/>
<sequence length="333" mass="38642">MKVINVSQRSPEWRLWRSQGVSASEAAIIMNRSPHKTPWRLWAEKTGLVLEQSLDNNPLIRAGIQNEPQALQRFEEKHDVMLLPLCGESDWYSLMRASFDGLSENNEPVEVKCPHETTFLDVMLNREQSEAYQLYWCQVQQQMLVADAQRGFLFFYHQGQDVEFEIERDEVFLNRLVDTAMEFWSNVKQRQEPEKNPDRDLYLPKGHAELQWQQLAANYRSQALKIDDLKAQLKALEATQFDIEQTLVLLMGDYMAAEHSGLRVSRFQIQGSVDYKAVMKALLPDVTEAMLDTYRKQPSSRVRITCRDDSGRLAEVPFDADALKEMVGADFWF</sequence>
<dbReference type="NCBIfam" id="TIGR03033">
    <property type="entry name" value="phage_rel_nuc"/>
    <property type="match status" value="1"/>
</dbReference>